<name>A0A2X3DDW9_KLEPN</name>
<dbReference type="Pfam" id="PF02264">
    <property type="entry name" value="LamB"/>
    <property type="match status" value="1"/>
</dbReference>
<sequence length="103" mass="10898">MNTTLRALSVALAAALIAPSAFAATAAIPTIDFHGYMRAGVGVSGDGSEAEWQKNKLGRLGNESDTYGELELALRSIRKMTSASISTVWSAWSPTALTIMKPR</sequence>
<comment type="subcellular location">
    <subcellularLocation>
        <location evidence="1">Cell outer membrane</location>
        <topology evidence="1">Multi-pass membrane protein</topology>
    </subcellularLocation>
</comment>
<evidence type="ECO:0000313" key="11">
    <source>
        <dbReference type="EMBL" id="SQC23297.1"/>
    </source>
</evidence>
<keyword evidence="3" id="KW-0813">Transport</keyword>
<keyword evidence="7" id="KW-0626">Porin</keyword>
<dbReference type="AlphaFoldDB" id="A0A2X3DDW9"/>
<evidence type="ECO:0000256" key="1">
    <source>
        <dbReference type="ARBA" id="ARBA00004571"/>
    </source>
</evidence>
<keyword evidence="6" id="KW-0406">Ion transport</keyword>
<feature type="chain" id="PRO_5015846567" evidence="10">
    <location>
        <begin position="24"/>
        <end position="103"/>
    </location>
</feature>
<evidence type="ECO:0000256" key="9">
    <source>
        <dbReference type="ARBA" id="ARBA00023237"/>
    </source>
</evidence>
<reference evidence="11 12" key="1">
    <citation type="submission" date="2018-06" db="EMBL/GenBank/DDBJ databases">
        <authorList>
            <consortium name="Pathogen Informatics"/>
            <person name="Doyle S."/>
        </authorList>
    </citation>
    <scope>NUCLEOTIDE SEQUENCE [LARGE SCALE GENOMIC DNA]</scope>
    <source>
        <strain evidence="11 12">NCTC9645</strain>
    </source>
</reference>
<dbReference type="GO" id="GO:0009279">
    <property type="term" value="C:cell outer membrane"/>
    <property type="evidence" value="ECO:0007669"/>
    <property type="project" value="UniProtKB-SubCell"/>
</dbReference>
<accession>A0A2X3DDW9</accession>
<dbReference type="PANTHER" id="PTHR38762:SF1">
    <property type="entry name" value="CRYPTIC OUTER MEMBRANE PORIN BGLH-RELATED"/>
    <property type="match status" value="1"/>
</dbReference>
<dbReference type="GO" id="GO:0015774">
    <property type="term" value="P:polysaccharide transport"/>
    <property type="evidence" value="ECO:0007669"/>
    <property type="project" value="TreeGrafter"/>
</dbReference>
<evidence type="ECO:0000256" key="6">
    <source>
        <dbReference type="ARBA" id="ARBA00023065"/>
    </source>
</evidence>
<dbReference type="GO" id="GO:0006811">
    <property type="term" value="P:monoatomic ion transport"/>
    <property type="evidence" value="ECO:0007669"/>
    <property type="project" value="UniProtKB-KW"/>
</dbReference>
<organism evidence="11 12">
    <name type="scientific">Klebsiella pneumoniae</name>
    <dbReference type="NCBI Taxonomy" id="573"/>
    <lineage>
        <taxon>Bacteria</taxon>
        <taxon>Pseudomonadati</taxon>
        <taxon>Pseudomonadota</taxon>
        <taxon>Gammaproteobacteria</taxon>
        <taxon>Enterobacterales</taxon>
        <taxon>Enterobacteriaceae</taxon>
        <taxon>Klebsiella/Raoultella group</taxon>
        <taxon>Klebsiella</taxon>
        <taxon>Klebsiella pneumoniae complex</taxon>
    </lineage>
</organism>
<dbReference type="GO" id="GO:0015144">
    <property type="term" value="F:carbohydrate transmembrane transporter activity"/>
    <property type="evidence" value="ECO:0007669"/>
    <property type="project" value="TreeGrafter"/>
</dbReference>
<keyword evidence="10" id="KW-0732">Signal</keyword>
<dbReference type="SUPFAM" id="SSF56935">
    <property type="entry name" value="Porins"/>
    <property type="match status" value="1"/>
</dbReference>
<proteinExistence type="inferred from homology"/>
<gene>
    <name evidence="11" type="primary">lamB_6</name>
    <name evidence="11" type="ORF">NCTC9645_03424</name>
</gene>
<feature type="signal peptide" evidence="10">
    <location>
        <begin position="1"/>
        <end position="23"/>
    </location>
</feature>
<dbReference type="PANTHER" id="PTHR38762">
    <property type="entry name" value="CRYPTIC OUTER MEMBRANE PORIN BGLH-RELATED"/>
    <property type="match status" value="1"/>
</dbReference>
<keyword evidence="5" id="KW-0812">Transmembrane</keyword>
<dbReference type="GO" id="GO:0015288">
    <property type="term" value="F:porin activity"/>
    <property type="evidence" value="ECO:0007669"/>
    <property type="project" value="UniProtKB-KW"/>
</dbReference>
<evidence type="ECO:0000256" key="3">
    <source>
        <dbReference type="ARBA" id="ARBA00022448"/>
    </source>
</evidence>
<evidence type="ECO:0000256" key="8">
    <source>
        <dbReference type="ARBA" id="ARBA00023136"/>
    </source>
</evidence>
<dbReference type="InterPro" id="IPR036998">
    <property type="entry name" value="Porin_LamB_sf"/>
</dbReference>
<evidence type="ECO:0000256" key="4">
    <source>
        <dbReference type="ARBA" id="ARBA00022452"/>
    </source>
</evidence>
<keyword evidence="4" id="KW-1134">Transmembrane beta strand</keyword>
<dbReference type="InterPro" id="IPR003192">
    <property type="entry name" value="Porin_LamB"/>
</dbReference>
<evidence type="ECO:0000256" key="5">
    <source>
        <dbReference type="ARBA" id="ARBA00022692"/>
    </source>
</evidence>
<evidence type="ECO:0000313" key="12">
    <source>
        <dbReference type="Proteomes" id="UP000250675"/>
    </source>
</evidence>
<keyword evidence="9" id="KW-0998">Cell outer membrane</keyword>
<dbReference type="InterPro" id="IPR050286">
    <property type="entry name" value="G_neg_Bact_CarbUptk_Porin"/>
</dbReference>
<comment type="similarity">
    <text evidence="2">Belongs to the porin LamB (TC 1.B.3) family.</text>
</comment>
<dbReference type="Gene3D" id="2.40.170.10">
    <property type="entry name" value="Porin, LamB type"/>
    <property type="match status" value="1"/>
</dbReference>
<protein>
    <submittedName>
        <fullName evidence="11">Porin, LamB family</fullName>
    </submittedName>
</protein>
<dbReference type="GO" id="GO:0046930">
    <property type="term" value="C:pore complex"/>
    <property type="evidence" value="ECO:0007669"/>
    <property type="project" value="UniProtKB-KW"/>
</dbReference>
<dbReference type="EMBL" id="UASO01000004">
    <property type="protein sequence ID" value="SQC23297.1"/>
    <property type="molecule type" value="Genomic_DNA"/>
</dbReference>
<keyword evidence="8" id="KW-0472">Membrane</keyword>
<evidence type="ECO:0000256" key="2">
    <source>
        <dbReference type="ARBA" id="ARBA00007055"/>
    </source>
</evidence>
<evidence type="ECO:0000256" key="7">
    <source>
        <dbReference type="ARBA" id="ARBA00023114"/>
    </source>
</evidence>
<dbReference type="Proteomes" id="UP000250675">
    <property type="component" value="Unassembled WGS sequence"/>
</dbReference>
<evidence type="ECO:0000256" key="10">
    <source>
        <dbReference type="SAM" id="SignalP"/>
    </source>
</evidence>